<dbReference type="EMBL" id="CADCXU010013499">
    <property type="protein sequence ID" value="CAB0003459.1"/>
    <property type="molecule type" value="Genomic_DNA"/>
</dbReference>
<protein>
    <submittedName>
        <fullName evidence="1">Uncharacterized protein</fullName>
    </submittedName>
</protein>
<name>A0A6H5GJS6_9HEMI</name>
<evidence type="ECO:0000313" key="1">
    <source>
        <dbReference type="EMBL" id="CAB0003459.1"/>
    </source>
</evidence>
<gene>
    <name evidence="1" type="ORF">NTEN_LOCUS8987</name>
</gene>
<keyword evidence="2" id="KW-1185">Reference proteome</keyword>
<proteinExistence type="predicted"/>
<dbReference type="AlphaFoldDB" id="A0A6H5GJS6"/>
<evidence type="ECO:0000313" key="2">
    <source>
        <dbReference type="Proteomes" id="UP000479000"/>
    </source>
</evidence>
<organism evidence="1 2">
    <name type="scientific">Nesidiocoris tenuis</name>
    <dbReference type="NCBI Taxonomy" id="355587"/>
    <lineage>
        <taxon>Eukaryota</taxon>
        <taxon>Metazoa</taxon>
        <taxon>Ecdysozoa</taxon>
        <taxon>Arthropoda</taxon>
        <taxon>Hexapoda</taxon>
        <taxon>Insecta</taxon>
        <taxon>Pterygota</taxon>
        <taxon>Neoptera</taxon>
        <taxon>Paraneoptera</taxon>
        <taxon>Hemiptera</taxon>
        <taxon>Heteroptera</taxon>
        <taxon>Panheteroptera</taxon>
        <taxon>Cimicomorpha</taxon>
        <taxon>Miridae</taxon>
        <taxon>Dicyphina</taxon>
        <taxon>Nesidiocoris</taxon>
    </lineage>
</organism>
<dbReference type="Proteomes" id="UP000479000">
    <property type="component" value="Unassembled WGS sequence"/>
</dbReference>
<sequence>MERVLRQKSLKGLNGVDMLISPLLYVEELSRDHFPDLLFWNHQSNPILVGAGDSKVGPPLGTCSQSVQEPTSFGMRVLERKEGSGLWTKHNWRWHKPFLSREIKRKGETSENCPKLSGTVLTCPSCPTIIDIVQISPIMSRMIRICPHLSYIAQHFPKLSSPSELKLFGQLEAKHPKDAVFTLGRRLFPLTRWLNNTASTSGTAYQAILSLLSLEDPQDVQALRMSLASSLHDPFWEDVQADMSSFRANEPTDEPYRSALCHRLFSSSELTLSRRCRSFSTQMKIIAELYVYSQEDSALEGNFMVRLSSLASPPRTDVVSSTFRIWRTVGQQEFIWKFQPNLILLLQTARKME</sequence>
<accession>A0A6H5GJS6</accession>
<reference evidence="1 2" key="1">
    <citation type="submission" date="2020-02" db="EMBL/GenBank/DDBJ databases">
        <authorList>
            <person name="Ferguson B K."/>
        </authorList>
    </citation>
    <scope>NUCLEOTIDE SEQUENCE [LARGE SCALE GENOMIC DNA]</scope>
</reference>